<feature type="domain" description="CCHC-type" evidence="4">
    <location>
        <begin position="216"/>
        <end position="229"/>
    </location>
</feature>
<organism evidence="5 6">
    <name type="scientific">Lentinula edodes</name>
    <name type="common">Shiitake mushroom</name>
    <name type="synonym">Lentinus edodes</name>
    <dbReference type="NCBI Taxonomy" id="5353"/>
    <lineage>
        <taxon>Eukaryota</taxon>
        <taxon>Fungi</taxon>
        <taxon>Dikarya</taxon>
        <taxon>Basidiomycota</taxon>
        <taxon>Agaricomycotina</taxon>
        <taxon>Agaricomycetes</taxon>
        <taxon>Agaricomycetidae</taxon>
        <taxon>Agaricales</taxon>
        <taxon>Marasmiineae</taxon>
        <taxon>Omphalotaceae</taxon>
        <taxon>Lentinula</taxon>
    </lineage>
</organism>
<evidence type="ECO:0000256" key="1">
    <source>
        <dbReference type="ARBA" id="ARBA00022664"/>
    </source>
</evidence>
<sequence>MSTGSMVNIPRLPDEKQLIDEDNWRPFKPNPNHRKLPEVNISGGTNPGVQCYTVPRGVGSLGVDKTKRASEIWQSLIKRFEKHDEQRIHLAETSLRHKVFDPLTDTMEAHEKKMRNLLRKVHDLGGTMTDAQFRQITIFSMPPDWRQDVRTVPGTSSTEAFTYLQTLWYQREEERKEEERDMKRVKALMAAHAYPQMTHGQPRDQPRTGGRSSIICHNCNKAGHIAKKCWAKGGGMEGQGPRQNAKPRVNTNSNATITDKTEFTSPMATYVMSVKANSDQSKLIPF</sequence>
<dbReference type="GO" id="GO:0008233">
    <property type="term" value="F:peptidase activity"/>
    <property type="evidence" value="ECO:0007669"/>
    <property type="project" value="UniProtKB-KW"/>
</dbReference>
<dbReference type="GO" id="GO:0008270">
    <property type="term" value="F:zinc ion binding"/>
    <property type="evidence" value="ECO:0007669"/>
    <property type="project" value="UniProtKB-KW"/>
</dbReference>
<dbReference type="SMART" id="SM00343">
    <property type="entry name" value="ZnF_C2HC"/>
    <property type="match status" value="1"/>
</dbReference>
<dbReference type="PROSITE" id="PS50158">
    <property type="entry name" value="ZF_CCHC"/>
    <property type="match status" value="1"/>
</dbReference>
<dbReference type="SUPFAM" id="SSF57756">
    <property type="entry name" value="Retrovirus zinc finger-like domains"/>
    <property type="match status" value="1"/>
</dbReference>
<dbReference type="GO" id="GO:0003676">
    <property type="term" value="F:nucleic acid binding"/>
    <property type="evidence" value="ECO:0007669"/>
    <property type="project" value="InterPro"/>
</dbReference>
<keyword evidence="2" id="KW-0863">Zinc-finger</keyword>
<dbReference type="InterPro" id="IPR001878">
    <property type="entry name" value="Znf_CCHC"/>
</dbReference>
<keyword evidence="5" id="KW-0378">Hydrolase</keyword>
<evidence type="ECO:0000256" key="2">
    <source>
        <dbReference type="PROSITE-ProRule" id="PRU00047"/>
    </source>
</evidence>
<name>A0A1Q3E8Y6_LENED</name>
<feature type="region of interest" description="Disordered" evidence="3">
    <location>
        <begin position="234"/>
        <end position="254"/>
    </location>
</feature>
<dbReference type="STRING" id="5353.A0A1Q3E8Y6"/>
<dbReference type="InterPro" id="IPR036875">
    <property type="entry name" value="Znf_CCHC_sf"/>
</dbReference>
<gene>
    <name evidence="5" type="ORF">LENED_005375</name>
</gene>
<keyword evidence="5" id="KW-0645">Protease</keyword>
<protein>
    <submittedName>
        <fullName evidence="5">Protease</fullName>
    </submittedName>
</protein>
<accession>A0A1Q3E8Y6</accession>
<keyword evidence="1" id="KW-0507">mRNA processing</keyword>
<dbReference type="GO" id="GO:0006508">
    <property type="term" value="P:proteolysis"/>
    <property type="evidence" value="ECO:0007669"/>
    <property type="project" value="UniProtKB-KW"/>
</dbReference>
<evidence type="ECO:0000259" key="4">
    <source>
        <dbReference type="PROSITE" id="PS50158"/>
    </source>
</evidence>
<reference evidence="5 6" key="2">
    <citation type="submission" date="2017-02" db="EMBL/GenBank/DDBJ databases">
        <title>A genome survey and senescence transcriptome analysis in Lentinula edodes.</title>
        <authorList>
            <person name="Sakamoto Y."/>
            <person name="Nakade K."/>
            <person name="Sato S."/>
            <person name="Yoshida Y."/>
            <person name="Miyazaki K."/>
            <person name="Natsume S."/>
            <person name="Konno N."/>
        </authorList>
    </citation>
    <scope>NUCLEOTIDE SEQUENCE [LARGE SCALE GENOMIC DNA]</scope>
    <source>
        <strain evidence="5 6">NBRC 111202</strain>
    </source>
</reference>
<dbReference type="EMBL" id="BDGU01000150">
    <property type="protein sequence ID" value="GAW03636.1"/>
    <property type="molecule type" value="Genomic_DNA"/>
</dbReference>
<reference evidence="5 6" key="1">
    <citation type="submission" date="2016-08" db="EMBL/GenBank/DDBJ databases">
        <authorList>
            <consortium name="Lentinula edodes genome sequencing consortium"/>
            <person name="Sakamoto Y."/>
            <person name="Nakade K."/>
            <person name="Sato S."/>
            <person name="Yoshida Y."/>
            <person name="Miyazaki K."/>
            <person name="Natsume S."/>
            <person name="Konno N."/>
        </authorList>
    </citation>
    <scope>NUCLEOTIDE SEQUENCE [LARGE SCALE GENOMIC DNA]</scope>
    <source>
        <strain evidence="5 6">NBRC 111202</strain>
    </source>
</reference>
<comment type="caution">
    <text evidence="5">The sequence shown here is derived from an EMBL/GenBank/DDBJ whole genome shotgun (WGS) entry which is preliminary data.</text>
</comment>
<dbReference type="GO" id="GO:0006397">
    <property type="term" value="P:mRNA processing"/>
    <property type="evidence" value="ECO:0007669"/>
    <property type="project" value="UniProtKB-KW"/>
</dbReference>
<keyword evidence="2" id="KW-0862">Zinc</keyword>
<dbReference type="Proteomes" id="UP000188533">
    <property type="component" value="Unassembled WGS sequence"/>
</dbReference>
<evidence type="ECO:0000256" key="3">
    <source>
        <dbReference type="SAM" id="MobiDB-lite"/>
    </source>
</evidence>
<feature type="region of interest" description="Disordered" evidence="3">
    <location>
        <begin position="22"/>
        <end position="42"/>
    </location>
</feature>
<evidence type="ECO:0000313" key="5">
    <source>
        <dbReference type="EMBL" id="GAW03636.1"/>
    </source>
</evidence>
<proteinExistence type="predicted"/>
<keyword evidence="2" id="KW-0479">Metal-binding</keyword>
<keyword evidence="6" id="KW-1185">Reference proteome</keyword>
<evidence type="ECO:0000313" key="6">
    <source>
        <dbReference type="Proteomes" id="UP000188533"/>
    </source>
</evidence>
<dbReference type="AlphaFoldDB" id="A0A1Q3E8Y6"/>
<dbReference type="Gene3D" id="4.10.60.10">
    <property type="entry name" value="Zinc finger, CCHC-type"/>
    <property type="match status" value="1"/>
</dbReference>